<feature type="compositionally biased region" description="Pro residues" evidence="1">
    <location>
        <begin position="757"/>
        <end position="805"/>
    </location>
</feature>
<feature type="signal peptide" evidence="2">
    <location>
        <begin position="1"/>
        <end position="26"/>
    </location>
</feature>
<dbReference type="OrthoDB" id="2506204at2759"/>
<feature type="compositionally biased region" description="Low complexity" evidence="1">
    <location>
        <begin position="680"/>
        <end position="693"/>
    </location>
</feature>
<proteinExistence type="predicted"/>
<gene>
    <name evidence="3" type="ORF">CALCODRAFT_489800</name>
</gene>
<feature type="compositionally biased region" description="Low complexity" evidence="1">
    <location>
        <begin position="710"/>
        <end position="723"/>
    </location>
</feature>
<protein>
    <submittedName>
        <fullName evidence="3">Het-C-domain-containing protein</fullName>
    </submittedName>
</protein>
<feature type="compositionally biased region" description="Pro residues" evidence="1">
    <location>
        <begin position="626"/>
        <end position="636"/>
    </location>
</feature>
<dbReference type="InParanoid" id="A0A165JYQ7"/>
<dbReference type="Proteomes" id="UP000076842">
    <property type="component" value="Unassembled WGS sequence"/>
</dbReference>
<dbReference type="InterPro" id="IPR052577">
    <property type="entry name" value="VWA7"/>
</dbReference>
<evidence type="ECO:0000256" key="2">
    <source>
        <dbReference type="SAM" id="SignalP"/>
    </source>
</evidence>
<feature type="chain" id="PRO_5007860409" evidence="2">
    <location>
        <begin position="27"/>
        <end position="816"/>
    </location>
</feature>
<evidence type="ECO:0000256" key="1">
    <source>
        <dbReference type="SAM" id="MobiDB-lite"/>
    </source>
</evidence>
<feature type="compositionally biased region" description="Basic residues" evidence="1">
    <location>
        <begin position="696"/>
        <end position="707"/>
    </location>
</feature>
<keyword evidence="2" id="KW-0732">Signal</keyword>
<dbReference type="STRING" id="1353952.A0A165JYQ7"/>
<dbReference type="PANTHER" id="PTHR14905:SF7">
    <property type="entry name" value="VON WILLEBRAND FACTOR A DOMAIN-CONTAINING PROTEIN 7"/>
    <property type="match status" value="1"/>
</dbReference>
<evidence type="ECO:0000313" key="4">
    <source>
        <dbReference type="Proteomes" id="UP000076842"/>
    </source>
</evidence>
<evidence type="ECO:0000313" key="3">
    <source>
        <dbReference type="EMBL" id="KZT62442.1"/>
    </source>
</evidence>
<dbReference type="AlphaFoldDB" id="A0A165JYQ7"/>
<sequence>MAARTTLLILLALLVILALLLPTAHAFGAGNIPSYAFLEGKAFRHGDIEDTLGTLVKHAGGFLGRGVRFGGLDTKRIYFGNWLRDYSQAMDIAALKKLEKQTIINLCMALGFLAHGYATSEFEVTEARLGVYLPTEHIDNPKGYGGDEDPRKYHPALRPKVEKVEMEIDERTGMKNYIANENGTWDTSKALVRRTLQQCITIGRQARSSGSKEAEYEAFRLLGTALHTLEDFAAHSNFCELALVNLGHNDVFCHVGEHCRVRAKNGKMVHPLVTGTFGGADFIHSLLGEATDHISESSVSDLTKEFARARSQSGSASQETLRSLLGQLPGGEGGKLTREMDGVQRMRAEGGVGGKRPDQMSPQELHAALWQALKFRDTVMMYIEETIEKIPLLSSLLDKISNTLSVFVLTTIEPFMKPILSQATAGLQLGSSEVVNSVDQFEVFNDPMASDPTHSFLSKDHFSLILNEPAGMLGKLVLTYTVNLVVKAWDEPGMDTRAVTEPVLESFFHPDFYDQRSVIQYQMMTFMKEWIAGQQNRGEVLRRLTKGAVKNHENVRLHTGGHETGVGYNMGVQAQHQLGQYVQGIPGVSQVQGAFNTFQRISGQISQFTGAGSGQRRELDEGTFVPPQPPISPPASFPSQAFPPVSPSPSAGGYQEQYTPGYQHPSGKQPPPAVPPKPQPHQGQQHESQQYENQQHRGHHHGGHHGHGGQSPHPQAQGGYAAPTGPPPFPAPMGGFEGPQYGAPPGPPPGQWQGGYGPPPGQYGPPSPYGAPPGPPPPGWGGPPPPGWQGGPPPPGWQGGPPPPQGWSGYPGQGRW</sequence>
<name>A0A165JYQ7_9BASI</name>
<feature type="region of interest" description="Disordered" evidence="1">
    <location>
        <begin position="607"/>
        <end position="816"/>
    </location>
</feature>
<accession>A0A165JYQ7</accession>
<organism evidence="3 4">
    <name type="scientific">Calocera cornea HHB12733</name>
    <dbReference type="NCBI Taxonomy" id="1353952"/>
    <lineage>
        <taxon>Eukaryota</taxon>
        <taxon>Fungi</taxon>
        <taxon>Dikarya</taxon>
        <taxon>Basidiomycota</taxon>
        <taxon>Agaricomycotina</taxon>
        <taxon>Dacrymycetes</taxon>
        <taxon>Dacrymycetales</taxon>
        <taxon>Dacrymycetaceae</taxon>
        <taxon>Calocera</taxon>
    </lineage>
</organism>
<feature type="compositionally biased region" description="Low complexity" evidence="1">
    <location>
        <begin position="732"/>
        <end position="741"/>
    </location>
</feature>
<dbReference type="EMBL" id="KV423916">
    <property type="protein sequence ID" value="KZT62442.1"/>
    <property type="molecule type" value="Genomic_DNA"/>
</dbReference>
<dbReference type="PANTHER" id="PTHR14905">
    <property type="entry name" value="NG37"/>
    <property type="match status" value="1"/>
</dbReference>
<reference evidence="3 4" key="1">
    <citation type="journal article" date="2016" name="Mol. Biol. Evol.">
        <title>Comparative Genomics of Early-Diverging Mushroom-Forming Fungi Provides Insights into the Origins of Lignocellulose Decay Capabilities.</title>
        <authorList>
            <person name="Nagy L.G."/>
            <person name="Riley R."/>
            <person name="Tritt A."/>
            <person name="Adam C."/>
            <person name="Daum C."/>
            <person name="Floudas D."/>
            <person name="Sun H."/>
            <person name="Yadav J.S."/>
            <person name="Pangilinan J."/>
            <person name="Larsson K.H."/>
            <person name="Matsuura K."/>
            <person name="Barry K."/>
            <person name="Labutti K."/>
            <person name="Kuo R."/>
            <person name="Ohm R.A."/>
            <person name="Bhattacharya S.S."/>
            <person name="Shirouzu T."/>
            <person name="Yoshinaga Y."/>
            <person name="Martin F.M."/>
            <person name="Grigoriev I.V."/>
            <person name="Hibbett D.S."/>
        </authorList>
    </citation>
    <scope>NUCLEOTIDE SEQUENCE [LARGE SCALE GENOMIC DNA]</scope>
    <source>
        <strain evidence="3 4">HHB12733</strain>
    </source>
</reference>
<dbReference type="Pfam" id="PF07217">
    <property type="entry name" value="Het-C"/>
    <property type="match status" value="1"/>
</dbReference>
<keyword evidence="4" id="KW-1185">Reference proteome</keyword>
<dbReference type="InterPro" id="IPR010816">
    <property type="entry name" value="Het-C"/>
</dbReference>
<feature type="compositionally biased region" description="Pro residues" evidence="1">
    <location>
        <begin position="668"/>
        <end position="679"/>
    </location>
</feature>